<keyword evidence="14" id="KW-0456">Lyase</keyword>
<dbReference type="RefSeq" id="WP_113031442.1">
    <property type="nucleotide sequence ID" value="NZ_QMFB01000007.1"/>
</dbReference>
<dbReference type="Gene3D" id="3.20.190.10">
    <property type="entry name" value="MutM-like, N-terminal"/>
    <property type="match status" value="1"/>
</dbReference>
<evidence type="ECO:0000256" key="1">
    <source>
        <dbReference type="ARBA" id="ARBA00001668"/>
    </source>
</evidence>
<evidence type="ECO:0000256" key="2">
    <source>
        <dbReference type="ARBA" id="ARBA00001947"/>
    </source>
</evidence>
<dbReference type="SMART" id="SM01232">
    <property type="entry name" value="H2TH"/>
    <property type="match status" value="1"/>
</dbReference>
<dbReference type="EC" id="3.2.2.23" evidence="4"/>
<evidence type="ECO:0000256" key="11">
    <source>
        <dbReference type="ARBA" id="ARBA00022833"/>
    </source>
</evidence>
<dbReference type="EC" id="4.2.99.18" evidence="5"/>
<dbReference type="AlphaFoldDB" id="A0A329MLA2"/>
<dbReference type="SMART" id="SM00898">
    <property type="entry name" value="Fapy_DNA_glyco"/>
    <property type="match status" value="1"/>
</dbReference>
<dbReference type="EMBL" id="QMFB01000007">
    <property type="protein sequence ID" value="RAV20585.1"/>
    <property type="molecule type" value="Genomic_DNA"/>
</dbReference>
<dbReference type="PANTHER" id="PTHR22993:SF9">
    <property type="entry name" value="FORMAMIDOPYRIMIDINE-DNA GLYCOSYLASE"/>
    <property type="match status" value="1"/>
</dbReference>
<dbReference type="InterPro" id="IPR000214">
    <property type="entry name" value="Znf_DNA_glyclase/AP_lyase"/>
</dbReference>
<dbReference type="Proteomes" id="UP000250369">
    <property type="component" value="Unassembled WGS sequence"/>
</dbReference>
<dbReference type="InterPro" id="IPR012319">
    <property type="entry name" value="FPG_cat"/>
</dbReference>
<dbReference type="InterPro" id="IPR015886">
    <property type="entry name" value="H2TH_FPG"/>
</dbReference>
<name>A0A329MLA2_9BACL</name>
<evidence type="ECO:0000256" key="8">
    <source>
        <dbReference type="ARBA" id="ARBA00022763"/>
    </source>
</evidence>
<dbReference type="PROSITE" id="PS51066">
    <property type="entry name" value="ZF_FPG_2"/>
    <property type="match status" value="1"/>
</dbReference>
<evidence type="ECO:0000256" key="13">
    <source>
        <dbReference type="ARBA" id="ARBA00023204"/>
    </source>
</evidence>
<proteinExistence type="inferred from homology"/>
<dbReference type="Pfam" id="PF06831">
    <property type="entry name" value="H2TH"/>
    <property type="match status" value="1"/>
</dbReference>
<dbReference type="GO" id="GO:0140078">
    <property type="term" value="F:class I DNA-(apurinic or apyrimidinic site) endonuclease activity"/>
    <property type="evidence" value="ECO:0007669"/>
    <property type="project" value="UniProtKB-EC"/>
</dbReference>
<dbReference type="PANTHER" id="PTHR22993">
    <property type="entry name" value="FORMAMIDOPYRIMIDINE-DNA GLYCOSYLASE"/>
    <property type="match status" value="1"/>
</dbReference>
<dbReference type="Gene3D" id="1.10.8.50">
    <property type="match status" value="1"/>
</dbReference>
<dbReference type="GO" id="GO:0008270">
    <property type="term" value="F:zinc ion binding"/>
    <property type="evidence" value="ECO:0007669"/>
    <property type="project" value="UniProtKB-KW"/>
</dbReference>
<comment type="cofactor">
    <cofactor evidence="2">
        <name>Zn(2+)</name>
        <dbReference type="ChEBI" id="CHEBI:29105"/>
    </cofactor>
</comment>
<evidence type="ECO:0000256" key="17">
    <source>
        <dbReference type="ARBA" id="ARBA00030638"/>
    </source>
</evidence>
<evidence type="ECO:0000256" key="14">
    <source>
        <dbReference type="ARBA" id="ARBA00023239"/>
    </source>
</evidence>
<evidence type="ECO:0000256" key="10">
    <source>
        <dbReference type="ARBA" id="ARBA00022801"/>
    </source>
</evidence>
<dbReference type="SUPFAM" id="SSF46946">
    <property type="entry name" value="S13-like H2TH domain"/>
    <property type="match status" value="1"/>
</dbReference>
<evidence type="ECO:0000313" key="22">
    <source>
        <dbReference type="Proteomes" id="UP000250369"/>
    </source>
</evidence>
<sequence length="269" mass="30123">MPELPEMETYRSLLLYRVTGKTITGCDVTRPKSINLSPESFYAAVVGRQIVHIDRRAKQLLFVLEDGHVLLLHLMLGGVLFWGTPEQKPDRTVQVALSFGLETLHFIGLRLGYLHYWTKDELTRELMGLGPEPLEPSFTEKAFADIASQKRGSLKASLVDQHFISGIGNCYSDEICFAAGLLPARKIERLDDSEAGRLYRAIQSILREATGYGGYMDMPLYIGDNLTGGFDAKCRVYDREGLPCVRCGNPIVRKDVGSRKSFCCLNCQH</sequence>
<evidence type="ECO:0000256" key="18">
    <source>
        <dbReference type="PROSITE-ProRule" id="PRU00391"/>
    </source>
</evidence>
<dbReference type="InterPro" id="IPR010663">
    <property type="entry name" value="Znf_FPG/IleRS"/>
</dbReference>
<dbReference type="Pfam" id="PF06827">
    <property type="entry name" value="zf-FPG_IleRS"/>
    <property type="match status" value="1"/>
</dbReference>
<keyword evidence="13" id="KW-0234">DNA repair</keyword>
<evidence type="ECO:0000256" key="6">
    <source>
        <dbReference type="ARBA" id="ARBA00016240"/>
    </source>
</evidence>
<dbReference type="GO" id="GO:0003684">
    <property type="term" value="F:damaged DNA binding"/>
    <property type="evidence" value="ECO:0007669"/>
    <property type="project" value="InterPro"/>
</dbReference>
<keyword evidence="12" id="KW-0238">DNA-binding</keyword>
<protein>
    <recommendedName>
        <fullName evidence="6">Formamidopyrimidine-DNA glycosylase</fullName>
        <ecNumber evidence="4">3.2.2.23</ecNumber>
        <ecNumber evidence="5">4.2.99.18</ecNumber>
    </recommendedName>
    <alternativeName>
        <fullName evidence="17">DNA-(apurinic or apyrimidinic site) lyase MutM</fullName>
    </alternativeName>
</protein>
<keyword evidence="11" id="KW-0862">Zinc</keyword>
<evidence type="ECO:0000256" key="5">
    <source>
        <dbReference type="ARBA" id="ARBA00012720"/>
    </source>
</evidence>
<dbReference type="InterPro" id="IPR035937">
    <property type="entry name" value="FPG_N"/>
</dbReference>
<keyword evidence="15" id="KW-0511">Multifunctional enzyme</keyword>
<evidence type="ECO:0000259" key="20">
    <source>
        <dbReference type="PROSITE" id="PS51068"/>
    </source>
</evidence>
<keyword evidence="16" id="KW-0326">Glycosidase</keyword>
<evidence type="ECO:0000256" key="16">
    <source>
        <dbReference type="ARBA" id="ARBA00023295"/>
    </source>
</evidence>
<keyword evidence="21" id="KW-0255">Endonuclease</keyword>
<evidence type="ECO:0000256" key="3">
    <source>
        <dbReference type="ARBA" id="ARBA00009409"/>
    </source>
</evidence>
<comment type="catalytic activity">
    <reaction evidence="1">
        <text>Hydrolysis of DNA containing ring-opened 7-methylguanine residues, releasing 2,6-diamino-4-hydroxy-5-(N-methyl)formamidopyrimidine.</text>
        <dbReference type="EC" id="3.2.2.23"/>
    </reaction>
</comment>
<evidence type="ECO:0000256" key="15">
    <source>
        <dbReference type="ARBA" id="ARBA00023268"/>
    </source>
</evidence>
<dbReference type="OrthoDB" id="9800855at2"/>
<evidence type="ECO:0000259" key="19">
    <source>
        <dbReference type="PROSITE" id="PS51066"/>
    </source>
</evidence>
<feature type="domain" description="FPG-type" evidence="19">
    <location>
        <begin position="235"/>
        <end position="269"/>
    </location>
</feature>
<feature type="domain" description="Formamidopyrimidine-DNA glycosylase catalytic" evidence="20">
    <location>
        <begin position="2"/>
        <end position="112"/>
    </location>
</feature>
<dbReference type="Pfam" id="PF01149">
    <property type="entry name" value="Fapy_DNA_glyco"/>
    <property type="match status" value="1"/>
</dbReference>
<keyword evidence="8" id="KW-0227">DNA damage</keyword>
<keyword evidence="9 18" id="KW-0863">Zinc-finger</keyword>
<evidence type="ECO:0000256" key="12">
    <source>
        <dbReference type="ARBA" id="ARBA00023125"/>
    </source>
</evidence>
<evidence type="ECO:0000256" key="9">
    <source>
        <dbReference type="ARBA" id="ARBA00022771"/>
    </source>
</evidence>
<organism evidence="21 22">
    <name type="scientific">Paenibacillus contaminans</name>
    <dbReference type="NCBI Taxonomy" id="450362"/>
    <lineage>
        <taxon>Bacteria</taxon>
        <taxon>Bacillati</taxon>
        <taxon>Bacillota</taxon>
        <taxon>Bacilli</taxon>
        <taxon>Bacillales</taxon>
        <taxon>Paenibacillaceae</taxon>
        <taxon>Paenibacillus</taxon>
    </lineage>
</organism>
<dbReference type="SUPFAM" id="SSF81624">
    <property type="entry name" value="N-terminal domain of MutM-like DNA repair proteins"/>
    <property type="match status" value="1"/>
</dbReference>
<keyword evidence="21" id="KW-0540">Nuclease</keyword>
<evidence type="ECO:0000256" key="4">
    <source>
        <dbReference type="ARBA" id="ARBA00012024"/>
    </source>
</evidence>
<evidence type="ECO:0000256" key="7">
    <source>
        <dbReference type="ARBA" id="ARBA00022723"/>
    </source>
</evidence>
<evidence type="ECO:0000313" key="21">
    <source>
        <dbReference type="EMBL" id="RAV20585.1"/>
    </source>
</evidence>
<keyword evidence="22" id="KW-1185">Reference proteome</keyword>
<dbReference type="SUPFAM" id="SSF57716">
    <property type="entry name" value="Glucocorticoid receptor-like (DNA-binding domain)"/>
    <property type="match status" value="1"/>
</dbReference>
<dbReference type="GO" id="GO:0034039">
    <property type="term" value="F:8-oxo-7,8-dihydroguanine DNA N-glycosylase activity"/>
    <property type="evidence" value="ECO:0007669"/>
    <property type="project" value="TreeGrafter"/>
</dbReference>
<keyword evidence="10" id="KW-0378">Hydrolase</keyword>
<keyword evidence="7" id="KW-0479">Metal-binding</keyword>
<dbReference type="PROSITE" id="PS51068">
    <property type="entry name" value="FPG_CAT"/>
    <property type="match status" value="1"/>
</dbReference>
<gene>
    <name evidence="21" type="ORF">DQG23_13800</name>
</gene>
<dbReference type="InterPro" id="IPR010979">
    <property type="entry name" value="Ribosomal_uS13-like_H2TH"/>
</dbReference>
<comment type="caution">
    <text evidence="21">The sequence shown here is derived from an EMBL/GenBank/DDBJ whole genome shotgun (WGS) entry which is preliminary data.</text>
</comment>
<dbReference type="GO" id="GO:0006284">
    <property type="term" value="P:base-excision repair"/>
    <property type="evidence" value="ECO:0007669"/>
    <property type="project" value="InterPro"/>
</dbReference>
<accession>A0A329MLA2</accession>
<comment type="similarity">
    <text evidence="3">Belongs to the FPG family.</text>
</comment>
<reference evidence="21 22" key="1">
    <citation type="journal article" date="2009" name="Int. J. Syst. Evol. Microbiol.">
        <title>Paenibacillus contaminans sp. nov., isolated from a contaminated laboratory plate.</title>
        <authorList>
            <person name="Chou J.H."/>
            <person name="Lee J.H."/>
            <person name="Lin M.C."/>
            <person name="Chang P.S."/>
            <person name="Arun A.B."/>
            <person name="Young C.C."/>
            <person name="Chen W.M."/>
        </authorList>
    </citation>
    <scope>NUCLEOTIDE SEQUENCE [LARGE SCALE GENOMIC DNA]</scope>
    <source>
        <strain evidence="21 22">CKOBP-6</strain>
    </source>
</reference>